<keyword evidence="4" id="KW-0732">Signal</keyword>
<feature type="repeat" description="NHL" evidence="2">
    <location>
        <begin position="181"/>
        <end position="218"/>
    </location>
</feature>
<evidence type="ECO:0000256" key="2">
    <source>
        <dbReference type="PROSITE-ProRule" id="PRU00504"/>
    </source>
</evidence>
<proteinExistence type="predicted"/>
<sequence length="505" mass="53053">MKTKSTLFVASIFLLFARFSANAQCSVTIAGSTTLGGQLAAKTGDCHVEVLQWQVNGQDVYTSYQTQYKRKGAVVAGGNDYGATSTQLASPGDVHVDAAGNVYVLDGNNNRVQKWAPGATEGVTVAGGNGLGSASNQLFLPQGFYVDGIGNVYIADLFNNRVEKWVPGATSGVIVAGGNGYGAGANQLASPKDVFVDGSGNVYVTDADNNRVQRWAPGATMGVTVAGGNGYGSNANQFRNPFGIFVDAAGNIYVSDRSNNRVQKWAPGASAGETVAGGNGSGEDSTQLNDPRGLFVDNMGRVYVCDYFNNRIQKWVTGMNFGVTVAGGRGVGSQPGRLNHPAGLSISTSGDMYVADEGNNRVQKYEALNFIRNKFTASAPGKYRVIAVCSNGLVDTSAEVEIGMSVAIAAPVSVEHATEGYKGRSSVFPNPAADFTTVKFSAAKQETATIQVIDISGKALIRINYNTIPGINQVRLDVSKLSAGTYVINIISENKVQHAMKLNKL</sequence>
<feature type="domain" description="Secretion system C-terminal sorting" evidence="5">
    <location>
        <begin position="427"/>
        <end position="497"/>
    </location>
</feature>
<keyword evidence="7" id="KW-1185">Reference proteome</keyword>
<dbReference type="PANTHER" id="PTHR24104">
    <property type="entry name" value="E3 UBIQUITIN-PROTEIN LIGASE NHLRC1-RELATED"/>
    <property type="match status" value="1"/>
</dbReference>
<evidence type="ECO:0000256" key="4">
    <source>
        <dbReference type="SAM" id="SignalP"/>
    </source>
</evidence>
<feature type="region of interest" description="Disordered" evidence="3">
    <location>
        <begin position="269"/>
        <end position="289"/>
    </location>
</feature>
<dbReference type="PROSITE" id="PS51125">
    <property type="entry name" value="NHL"/>
    <property type="match status" value="4"/>
</dbReference>
<gene>
    <name evidence="6" type="ORF">I5907_12160</name>
</gene>
<evidence type="ECO:0000256" key="1">
    <source>
        <dbReference type="ARBA" id="ARBA00022737"/>
    </source>
</evidence>
<feature type="signal peptide" evidence="4">
    <location>
        <begin position="1"/>
        <end position="23"/>
    </location>
</feature>
<dbReference type="NCBIfam" id="TIGR04183">
    <property type="entry name" value="Por_Secre_tail"/>
    <property type="match status" value="1"/>
</dbReference>
<dbReference type="Gene3D" id="2.120.10.30">
    <property type="entry name" value="TolB, C-terminal domain"/>
    <property type="match status" value="1"/>
</dbReference>
<reference evidence="6" key="1">
    <citation type="submission" date="2020-11" db="EMBL/GenBank/DDBJ databases">
        <title>Bacterial whole genome sequence for Panacibacter sp. DH6.</title>
        <authorList>
            <person name="Le V."/>
            <person name="Ko S."/>
            <person name="Ahn C.-Y."/>
            <person name="Oh H.-M."/>
        </authorList>
    </citation>
    <scope>NUCLEOTIDE SEQUENCE</scope>
    <source>
        <strain evidence="6">DH6</strain>
    </source>
</reference>
<evidence type="ECO:0000313" key="7">
    <source>
        <dbReference type="Proteomes" id="UP000628448"/>
    </source>
</evidence>
<protein>
    <submittedName>
        <fullName evidence="6">T9SS type A sorting domain-containing protein</fullName>
    </submittedName>
</protein>
<comment type="caution">
    <text evidence="6">The sequence shown here is derived from an EMBL/GenBank/DDBJ whole genome shotgun (WGS) entry which is preliminary data.</text>
</comment>
<dbReference type="InterPro" id="IPR001258">
    <property type="entry name" value="NHL_repeat"/>
</dbReference>
<dbReference type="Gene3D" id="2.40.10.500">
    <property type="match status" value="2"/>
</dbReference>
<dbReference type="RefSeq" id="WP_196991093.1">
    <property type="nucleotide sequence ID" value="NZ_JADWYR010000002.1"/>
</dbReference>
<dbReference type="SUPFAM" id="SSF63829">
    <property type="entry name" value="Calcium-dependent phosphotriesterase"/>
    <property type="match status" value="1"/>
</dbReference>
<feature type="repeat" description="NHL" evidence="2">
    <location>
        <begin position="329"/>
        <end position="368"/>
    </location>
</feature>
<name>A0A931EA48_9BACT</name>
<organism evidence="6 7">
    <name type="scientific">Panacibacter microcysteis</name>
    <dbReference type="NCBI Taxonomy" id="2793269"/>
    <lineage>
        <taxon>Bacteria</taxon>
        <taxon>Pseudomonadati</taxon>
        <taxon>Bacteroidota</taxon>
        <taxon>Chitinophagia</taxon>
        <taxon>Chitinophagales</taxon>
        <taxon>Chitinophagaceae</taxon>
        <taxon>Panacibacter</taxon>
    </lineage>
</organism>
<dbReference type="InterPro" id="IPR050952">
    <property type="entry name" value="TRIM-NHL_E3_ligases"/>
</dbReference>
<dbReference type="CDD" id="cd05819">
    <property type="entry name" value="NHL"/>
    <property type="match status" value="1"/>
</dbReference>
<evidence type="ECO:0000256" key="3">
    <source>
        <dbReference type="SAM" id="MobiDB-lite"/>
    </source>
</evidence>
<dbReference type="InterPro" id="IPR026444">
    <property type="entry name" value="Secre_tail"/>
</dbReference>
<accession>A0A931EA48</accession>
<feature type="repeat" description="NHL" evidence="2">
    <location>
        <begin position="81"/>
        <end position="118"/>
    </location>
</feature>
<feature type="repeat" description="NHL" evidence="2">
    <location>
        <begin position="231"/>
        <end position="268"/>
    </location>
</feature>
<dbReference type="InterPro" id="IPR011042">
    <property type="entry name" value="6-blade_b-propeller_TolB-like"/>
</dbReference>
<keyword evidence="1" id="KW-0677">Repeat</keyword>
<dbReference type="Pfam" id="PF18962">
    <property type="entry name" value="Por_Secre_tail"/>
    <property type="match status" value="1"/>
</dbReference>
<dbReference type="GO" id="GO:0008270">
    <property type="term" value="F:zinc ion binding"/>
    <property type="evidence" value="ECO:0007669"/>
    <property type="project" value="UniProtKB-KW"/>
</dbReference>
<dbReference type="EMBL" id="JADWYR010000002">
    <property type="protein sequence ID" value="MBG9376989.1"/>
    <property type="molecule type" value="Genomic_DNA"/>
</dbReference>
<dbReference type="Proteomes" id="UP000628448">
    <property type="component" value="Unassembled WGS sequence"/>
</dbReference>
<evidence type="ECO:0000313" key="6">
    <source>
        <dbReference type="EMBL" id="MBG9376989.1"/>
    </source>
</evidence>
<dbReference type="PANTHER" id="PTHR24104:SF25">
    <property type="entry name" value="PROTEIN LIN-41"/>
    <property type="match status" value="1"/>
</dbReference>
<dbReference type="Pfam" id="PF01436">
    <property type="entry name" value="NHL"/>
    <property type="match status" value="5"/>
</dbReference>
<dbReference type="AlphaFoldDB" id="A0A931EA48"/>
<feature type="chain" id="PRO_5037150566" evidence="4">
    <location>
        <begin position="24"/>
        <end position="505"/>
    </location>
</feature>
<evidence type="ECO:0000259" key="5">
    <source>
        <dbReference type="Pfam" id="PF18962"/>
    </source>
</evidence>